<dbReference type="PANTHER" id="PTHR18964">
    <property type="entry name" value="ROK (REPRESSOR, ORF, KINASE) FAMILY"/>
    <property type="match status" value="1"/>
</dbReference>
<dbReference type="CDD" id="cd24057">
    <property type="entry name" value="ASKHA_NBD_ROK_NAGK"/>
    <property type="match status" value="1"/>
</dbReference>
<comment type="catalytic activity">
    <reaction evidence="9">
        <text>N-acetyl-D-glucosamine + ATP = N-acetyl-D-glucosamine 6-phosphate + ADP + H(+)</text>
        <dbReference type="Rhea" id="RHEA:17417"/>
        <dbReference type="ChEBI" id="CHEBI:15378"/>
        <dbReference type="ChEBI" id="CHEBI:30616"/>
        <dbReference type="ChEBI" id="CHEBI:57513"/>
        <dbReference type="ChEBI" id="CHEBI:456216"/>
        <dbReference type="ChEBI" id="CHEBI:506227"/>
        <dbReference type="EC" id="2.7.1.59"/>
    </reaction>
</comment>
<keyword evidence="5" id="KW-0418">Kinase</keyword>
<evidence type="ECO:0000256" key="2">
    <source>
        <dbReference type="ARBA" id="ARBA00022679"/>
    </source>
</evidence>
<sequence length="310" mass="31985">MPGLQQTSYGIDVGGSKIELVAYDTALQPLWRKRIATPSESFEAFCAALCGLVDEADAQLGQCAPLGIGLPGLADPQTGLQLSSNVPALRGQPAQTTLAARLDRRIAFGNDCQCFALSEAHGGAAAGYRSMFGAILGTGAGGGFCREGRLNAGRQGVAGEWGHWSLPAKLALRHELPVWLCGCGLMGCLECYVSGRGMARLYQHIAGSAAEPEAQVPRIVALAESGDALATRTLACYLDLLGYGLASLVLALDPEVIVLGGGLSQLGLLYEALPAAIANHLFGAFKAPPILPPLYGDAAGTRGAALLLAD</sequence>
<accession>A0ABU3P926</accession>
<evidence type="ECO:0000256" key="8">
    <source>
        <dbReference type="ARBA" id="ARBA00023277"/>
    </source>
</evidence>
<keyword evidence="7" id="KW-0067">ATP-binding</keyword>
<evidence type="ECO:0000256" key="7">
    <source>
        <dbReference type="ARBA" id="ARBA00022840"/>
    </source>
</evidence>
<dbReference type="Pfam" id="PF00480">
    <property type="entry name" value="ROK"/>
    <property type="match status" value="1"/>
</dbReference>
<keyword evidence="4" id="KW-0547">Nucleotide-binding</keyword>
<evidence type="ECO:0000256" key="5">
    <source>
        <dbReference type="ARBA" id="ARBA00022777"/>
    </source>
</evidence>
<dbReference type="Proteomes" id="UP001246372">
    <property type="component" value="Unassembled WGS sequence"/>
</dbReference>
<dbReference type="EMBL" id="JAVXZY010000002">
    <property type="protein sequence ID" value="MDT8999078.1"/>
    <property type="molecule type" value="Genomic_DNA"/>
</dbReference>
<evidence type="ECO:0000313" key="11">
    <source>
        <dbReference type="Proteomes" id="UP001246372"/>
    </source>
</evidence>
<dbReference type="RefSeq" id="WP_315649567.1">
    <property type="nucleotide sequence ID" value="NZ_JAVXZY010000002.1"/>
</dbReference>
<keyword evidence="2" id="KW-0808">Transferase</keyword>
<evidence type="ECO:0000256" key="4">
    <source>
        <dbReference type="ARBA" id="ARBA00022741"/>
    </source>
</evidence>
<protein>
    <recommendedName>
        <fullName evidence="1">N-acetylglucosamine kinase</fullName>
        <ecNumber evidence="1">2.7.1.59</ecNumber>
    </recommendedName>
</protein>
<dbReference type="EC" id="2.7.1.59" evidence="1"/>
<keyword evidence="3" id="KW-0479">Metal-binding</keyword>
<dbReference type="PANTHER" id="PTHR18964:SF162">
    <property type="entry name" value="N-ACETYL-D-GLUCOSAMINE KINASE"/>
    <property type="match status" value="1"/>
</dbReference>
<dbReference type="Gene3D" id="3.30.420.40">
    <property type="match status" value="2"/>
</dbReference>
<keyword evidence="6" id="KW-0862">Zinc</keyword>
<keyword evidence="8" id="KW-0119">Carbohydrate metabolism</keyword>
<evidence type="ECO:0000256" key="1">
    <source>
        <dbReference type="ARBA" id="ARBA00012122"/>
    </source>
</evidence>
<keyword evidence="11" id="KW-1185">Reference proteome</keyword>
<gene>
    <name evidence="10" type="ORF">RQP53_07345</name>
</gene>
<evidence type="ECO:0000256" key="9">
    <source>
        <dbReference type="ARBA" id="ARBA00049065"/>
    </source>
</evidence>
<dbReference type="InterPro" id="IPR043129">
    <property type="entry name" value="ATPase_NBD"/>
</dbReference>
<evidence type="ECO:0000256" key="3">
    <source>
        <dbReference type="ARBA" id="ARBA00022723"/>
    </source>
</evidence>
<evidence type="ECO:0000256" key="6">
    <source>
        <dbReference type="ARBA" id="ARBA00022833"/>
    </source>
</evidence>
<comment type="caution">
    <text evidence="10">The sequence shown here is derived from an EMBL/GenBank/DDBJ whole genome shotgun (WGS) entry which is preliminary data.</text>
</comment>
<dbReference type="InterPro" id="IPR000600">
    <property type="entry name" value="ROK"/>
</dbReference>
<evidence type="ECO:0000313" key="10">
    <source>
        <dbReference type="EMBL" id="MDT8999078.1"/>
    </source>
</evidence>
<proteinExistence type="predicted"/>
<reference evidence="10" key="1">
    <citation type="submission" date="2023-09" db="EMBL/GenBank/DDBJ databases">
        <title>Paucibacter sp. APW11 Genome sequencing and assembly.</title>
        <authorList>
            <person name="Kim I."/>
        </authorList>
    </citation>
    <scope>NUCLEOTIDE SEQUENCE</scope>
    <source>
        <strain evidence="10">APW11</strain>
    </source>
</reference>
<organism evidence="10 11">
    <name type="scientific">Roseateles aquae</name>
    <dbReference type="NCBI Taxonomy" id="3077235"/>
    <lineage>
        <taxon>Bacteria</taxon>
        <taxon>Pseudomonadati</taxon>
        <taxon>Pseudomonadota</taxon>
        <taxon>Betaproteobacteria</taxon>
        <taxon>Burkholderiales</taxon>
        <taxon>Sphaerotilaceae</taxon>
        <taxon>Roseateles</taxon>
    </lineage>
</organism>
<dbReference type="SUPFAM" id="SSF53067">
    <property type="entry name" value="Actin-like ATPase domain"/>
    <property type="match status" value="1"/>
</dbReference>
<name>A0ABU3P926_9BURK</name>